<dbReference type="PANTHER" id="PTHR47186">
    <property type="entry name" value="LEUCINE-RICH REPEAT-CONTAINING PROTEIN 57"/>
    <property type="match status" value="1"/>
</dbReference>
<organism evidence="2 3">
    <name type="scientific">Quillaja saponaria</name>
    <name type="common">Soap bark tree</name>
    <dbReference type="NCBI Taxonomy" id="32244"/>
    <lineage>
        <taxon>Eukaryota</taxon>
        <taxon>Viridiplantae</taxon>
        <taxon>Streptophyta</taxon>
        <taxon>Embryophyta</taxon>
        <taxon>Tracheophyta</taxon>
        <taxon>Spermatophyta</taxon>
        <taxon>Magnoliopsida</taxon>
        <taxon>eudicotyledons</taxon>
        <taxon>Gunneridae</taxon>
        <taxon>Pentapetalae</taxon>
        <taxon>rosids</taxon>
        <taxon>fabids</taxon>
        <taxon>Fabales</taxon>
        <taxon>Quillajaceae</taxon>
        <taxon>Quillaja</taxon>
    </lineage>
</organism>
<gene>
    <name evidence="2" type="ORF">O6P43_013106</name>
</gene>
<dbReference type="InterPro" id="IPR056789">
    <property type="entry name" value="LRR_R13L1-DRL21"/>
</dbReference>
<dbReference type="InterPro" id="IPR032675">
    <property type="entry name" value="LRR_dom_sf"/>
</dbReference>
<dbReference type="AlphaFoldDB" id="A0AAD7M384"/>
<dbReference type="SUPFAM" id="SSF52058">
    <property type="entry name" value="L domain-like"/>
    <property type="match status" value="1"/>
</dbReference>
<dbReference type="PANTHER" id="PTHR47186:SF26">
    <property type="entry name" value="LEUCINE-RICH REPEAT DOMAIN, L DOMAIN-CONTAINING PROTEIN-RELATED"/>
    <property type="match status" value="1"/>
</dbReference>
<evidence type="ECO:0000313" key="2">
    <source>
        <dbReference type="EMBL" id="KAJ7969099.1"/>
    </source>
</evidence>
<accession>A0AAD7M384</accession>
<evidence type="ECO:0000259" key="1">
    <source>
        <dbReference type="Pfam" id="PF25019"/>
    </source>
</evidence>
<evidence type="ECO:0000313" key="3">
    <source>
        <dbReference type="Proteomes" id="UP001163823"/>
    </source>
</evidence>
<keyword evidence="3" id="KW-1185">Reference proteome</keyword>
<feature type="domain" description="R13L1/DRL21-like LRR repeat region" evidence="1">
    <location>
        <begin position="99"/>
        <end position="185"/>
    </location>
</feature>
<reference evidence="2" key="1">
    <citation type="journal article" date="2023" name="Science">
        <title>Elucidation of the pathway for biosynthesis of saponin adjuvants from the soapbark tree.</title>
        <authorList>
            <person name="Reed J."/>
            <person name="Orme A."/>
            <person name="El-Demerdash A."/>
            <person name="Owen C."/>
            <person name="Martin L.B.B."/>
            <person name="Misra R.C."/>
            <person name="Kikuchi S."/>
            <person name="Rejzek M."/>
            <person name="Martin A.C."/>
            <person name="Harkess A."/>
            <person name="Leebens-Mack J."/>
            <person name="Louveau T."/>
            <person name="Stephenson M.J."/>
            <person name="Osbourn A."/>
        </authorList>
    </citation>
    <scope>NUCLEOTIDE SEQUENCE</scope>
    <source>
        <strain evidence="2">S10</strain>
    </source>
</reference>
<name>A0AAD7M384_QUISA</name>
<comment type="caution">
    <text evidence="2">The sequence shown here is derived from an EMBL/GenBank/DDBJ whole genome shotgun (WGS) entry which is preliminary data.</text>
</comment>
<protein>
    <submittedName>
        <fullName evidence="2">NB-LRR disease resistance protein</fullName>
    </submittedName>
</protein>
<dbReference type="EMBL" id="JARAOO010000005">
    <property type="protein sequence ID" value="KAJ7969099.1"/>
    <property type="molecule type" value="Genomic_DNA"/>
</dbReference>
<dbReference type="Gene3D" id="3.80.10.10">
    <property type="entry name" value="Ribonuclease Inhibitor"/>
    <property type="match status" value="1"/>
</dbReference>
<proteinExistence type="predicted"/>
<sequence length="196" mass="22512">MELPDSIGNLKHLRYLDVSRTGIKRLPDSTCLLYNLQTLKLTQCKSLNEFPSDMHRLVNLRHLNFVGTSIKKKPLHLGNLKNLQTLTSFYVGKCSGSNIKELGQLNNLRGQLSIVQLHNIVFPMEAAEANLKNKKFLETLELGWREDNEDSLNERDVLENLKPHRNLKRLTIRNNGGSRLPDWLEMVHCPISYLLS</sequence>
<dbReference type="Proteomes" id="UP001163823">
    <property type="component" value="Chromosome 5"/>
</dbReference>
<dbReference type="KEGG" id="qsa:O6P43_013106"/>
<dbReference type="Pfam" id="PF25019">
    <property type="entry name" value="LRR_R13L1-DRL21"/>
    <property type="match status" value="1"/>
</dbReference>